<accession>A0A5J4T2S9</accession>
<dbReference type="EMBL" id="SNRW01039277">
    <property type="protein sequence ID" value="KAA6352809.1"/>
    <property type="molecule type" value="Genomic_DNA"/>
</dbReference>
<dbReference type="AlphaFoldDB" id="A0A5J4T2S9"/>
<evidence type="ECO:0000313" key="3">
    <source>
        <dbReference type="Proteomes" id="UP000324800"/>
    </source>
</evidence>
<reference evidence="2 3" key="1">
    <citation type="submission" date="2019-03" db="EMBL/GenBank/DDBJ databases">
        <title>Single cell metagenomics reveals metabolic interactions within the superorganism composed of flagellate Streblomastix strix and complex community of Bacteroidetes bacteria on its surface.</title>
        <authorList>
            <person name="Treitli S.C."/>
            <person name="Kolisko M."/>
            <person name="Husnik F."/>
            <person name="Keeling P."/>
            <person name="Hampl V."/>
        </authorList>
    </citation>
    <scope>NUCLEOTIDE SEQUENCE [LARGE SCALE GENOMIC DNA]</scope>
    <source>
        <strain evidence="2">ST1C</strain>
    </source>
</reference>
<protein>
    <submittedName>
        <fullName evidence="2">Uncharacterized protein</fullName>
    </submittedName>
</protein>
<feature type="region of interest" description="Disordered" evidence="1">
    <location>
        <begin position="124"/>
        <end position="155"/>
    </location>
</feature>
<sequence length="221" mass="26880">MLEKEELKRREFYKGNQIKLLQDQWDKAKEDHQKQISENSEQFKERIKQIENQVQKKKEKEIDDIQEKVKQLENQLDESKLKSEEYQKQIKQLKEMKEEEQKEDLKNAMNLEIKFDTLKRKEKLNKEKLDDKKDEESKIKTKEQTNKQDKNKAILDGEVELPENIVLQKKLDNMKELQIQYVSEVEQMQSINQQKEKDKEIALKQEIDVLEKKYKEKEKEL</sequence>
<evidence type="ECO:0000313" key="2">
    <source>
        <dbReference type="EMBL" id="KAA6352809.1"/>
    </source>
</evidence>
<evidence type="ECO:0000256" key="1">
    <source>
        <dbReference type="SAM" id="MobiDB-lite"/>
    </source>
</evidence>
<name>A0A5J4T2S9_9EUKA</name>
<comment type="caution">
    <text evidence="2">The sequence shown here is derived from an EMBL/GenBank/DDBJ whole genome shotgun (WGS) entry which is preliminary data.</text>
</comment>
<proteinExistence type="predicted"/>
<feature type="non-terminal residue" evidence="2">
    <location>
        <position position="221"/>
    </location>
</feature>
<gene>
    <name evidence="2" type="ORF">EZS28_051664</name>
</gene>
<organism evidence="2 3">
    <name type="scientific">Streblomastix strix</name>
    <dbReference type="NCBI Taxonomy" id="222440"/>
    <lineage>
        <taxon>Eukaryota</taxon>
        <taxon>Metamonada</taxon>
        <taxon>Preaxostyla</taxon>
        <taxon>Oxymonadida</taxon>
        <taxon>Streblomastigidae</taxon>
        <taxon>Streblomastix</taxon>
    </lineage>
</organism>
<dbReference type="Proteomes" id="UP000324800">
    <property type="component" value="Unassembled WGS sequence"/>
</dbReference>